<dbReference type="InterPro" id="IPR019787">
    <property type="entry name" value="Znf_PHD-finger"/>
</dbReference>
<keyword evidence="4 9" id="KW-0863">Zinc-finger</keyword>
<dbReference type="SUPFAM" id="SSF57903">
    <property type="entry name" value="FYVE/PHD zinc finger"/>
    <property type="match status" value="2"/>
</dbReference>
<feature type="domain" description="PHD-type" evidence="11">
    <location>
        <begin position="302"/>
        <end position="357"/>
    </location>
</feature>
<dbReference type="FunCoup" id="E4XJD0">
    <property type="interactions" value="46"/>
</dbReference>
<feature type="region of interest" description="Disordered" evidence="10">
    <location>
        <begin position="408"/>
        <end position="431"/>
    </location>
</feature>
<protein>
    <recommendedName>
        <fullName evidence="11">PHD-type domain-containing protein</fullName>
    </recommendedName>
</protein>
<gene>
    <name evidence="12" type="ORF">GSOID_T00012721001</name>
</gene>
<keyword evidence="7" id="KW-0804">Transcription</keyword>
<dbReference type="InterPro" id="IPR013083">
    <property type="entry name" value="Znf_RING/FYVE/PHD"/>
</dbReference>
<evidence type="ECO:0000256" key="5">
    <source>
        <dbReference type="ARBA" id="ARBA00022833"/>
    </source>
</evidence>
<feature type="region of interest" description="Disordered" evidence="10">
    <location>
        <begin position="250"/>
        <end position="301"/>
    </location>
</feature>
<organism evidence="12">
    <name type="scientific">Oikopleura dioica</name>
    <name type="common">Tunicate</name>
    <dbReference type="NCBI Taxonomy" id="34765"/>
    <lineage>
        <taxon>Eukaryota</taxon>
        <taxon>Metazoa</taxon>
        <taxon>Chordata</taxon>
        <taxon>Tunicata</taxon>
        <taxon>Appendicularia</taxon>
        <taxon>Copelata</taxon>
        <taxon>Oikopleuridae</taxon>
        <taxon>Oikopleura</taxon>
    </lineage>
</organism>
<dbReference type="SMART" id="SM00249">
    <property type="entry name" value="PHD"/>
    <property type="match status" value="2"/>
</dbReference>
<name>E4XJD0_OIKDI</name>
<evidence type="ECO:0000256" key="4">
    <source>
        <dbReference type="ARBA" id="ARBA00022771"/>
    </source>
</evidence>
<dbReference type="PROSITE" id="PS50016">
    <property type="entry name" value="ZF_PHD_2"/>
    <property type="match status" value="2"/>
</dbReference>
<reference evidence="12" key="1">
    <citation type="journal article" date="2010" name="Science">
        <title>Plasticity of animal genome architecture unmasked by rapid evolution of a pelagic tunicate.</title>
        <authorList>
            <person name="Denoeud F."/>
            <person name="Henriet S."/>
            <person name="Mungpakdee S."/>
            <person name="Aury J.M."/>
            <person name="Da Silva C."/>
            <person name="Brinkmann H."/>
            <person name="Mikhaleva J."/>
            <person name="Olsen L.C."/>
            <person name="Jubin C."/>
            <person name="Canestro C."/>
            <person name="Bouquet J.M."/>
            <person name="Danks G."/>
            <person name="Poulain J."/>
            <person name="Campsteijn C."/>
            <person name="Adamski M."/>
            <person name="Cross I."/>
            <person name="Yadetie F."/>
            <person name="Muffato M."/>
            <person name="Louis A."/>
            <person name="Butcher S."/>
            <person name="Tsagkogeorga G."/>
            <person name="Konrad A."/>
            <person name="Singh S."/>
            <person name="Jensen M.F."/>
            <person name="Cong E.H."/>
            <person name="Eikeseth-Otteraa H."/>
            <person name="Noel B."/>
            <person name="Anthouard V."/>
            <person name="Porcel B.M."/>
            <person name="Kachouri-Lafond R."/>
            <person name="Nishino A."/>
            <person name="Ugolini M."/>
            <person name="Chourrout P."/>
            <person name="Nishida H."/>
            <person name="Aasland R."/>
            <person name="Huzurbazar S."/>
            <person name="Westhof E."/>
            <person name="Delsuc F."/>
            <person name="Lehrach H."/>
            <person name="Reinhardt R."/>
            <person name="Weissenbach J."/>
            <person name="Roy S.W."/>
            <person name="Artiguenave F."/>
            <person name="Postlethwait J.H."/>
            <person name="Manak J.R."/>
            <person name="Thompson E.M."/>
            <person name="Jaillon O."/>
            <person name="Du Pasquier L."/>
            <person name="Boudinot P."/>
            <person name="Liberles D.A."/>
            <person name="Volff J.N."/>
            <person name="Philippe H."/>
            <person name="Lenhard B."/>
            <person name="Roest Crollius H."/>
            <person name="Wincker P."/>
            <person name="Chourrout D."/>
        </authorList>
    </citation>
    <scope>NUCLEOTIDE SEQUENCE [LARGE SCALE GENOMIC DNA]</scope>
</reference>
<feature type="domain" description="PHD-type" evidence="11">
    <location>
        <begin position="354"/>
        <end position="403"/>
    </location>
</feature>
<dbReference type="EMBL" id="FN653059">
    <property type="protein sequence ID" value="CBY10573.1"/>
    <property type="molecule type" value="Genomic_DNA"/>
</dbReference>
<evidence type="ECO:0000256" key="7">
    <source>
        <dbReference type="ARBA" id="ARBA00023163"/>
    </source>
</evidence>
<keyword evidence="6" id="KW-0805">Transcription regulation</keyword>
<evidence type="ECO:0000259" key="11">
    <source>
        <dbReference type="PROSITE" id="PS50016"/>
    </source>
</evidence>
<evidence type="ECO:0000256" key="6">
    <source>
        <dbReference type="ARBA" id="ARBA00023015"/>
    </source>
</evidence>
<keyword evidence="5" id="KW-0862">Zinc</keyword>
<comment type="subcellular location">
    <subcellularLocation>
        <location evidence="1">Nucleus</location>
    </subcellularLocation>
</comment>
<keyword evidence="2" id="KW-0479">Metal-binding</keyword>
<evidence type="ECO:0000256" key="3">
    <source>
        <dbReference type="ARBA" id="ARBA00022737"/>
    </source>
</evidence>
<proteinExistence type="predicted"/>
<feature type="compositionally biased region" description="Acidic residues" evidence="10">
    <location>
        <begin position="250"/>
        <end position="262"/>
    </location>
</feature>
<dbReference type="Pfam" id="PF00628">
    <property type="entry name" value="PHD"/>
    <property type="match status" value="1"/>
</dbReference>
<evidence type="ECO:0000256" key="1">
    <source>
        <dbReference type="ARBA" id="ARBA00004123"/>
    </source>
</evidence>
<dbReference type="GO" id="GO:0008270">
    <property type="term" value="F:zinc ion binding"/>
    <property type="evidence" value="ECO:0007669"/>
    <property type="project" value="UniProtKB-KW"/>
</dbReference>
<dbReference type="OrthoDB" id="1903104at2759"/>
<feature type="compositionally biased region" description="Basic residues" evidence="10">
    <location>
        <begin position="412"/>
        <end position="424"/>
    </location>
</feature>
<dbReference type="InParanoid" id="E4XJD0"/>
<dbReference type="PANTHER" id="PTHR45888">
    <property type="entry name" value="HL01030P-RELATED"/>
    <property type="match status" value="1"/>
</dbReference>
<keyword evidence="13" id="KW-1185">Reference proteome</keyword>
<sequence>MSALRRSIANANHDVISTQYYTLKINEYEWPPDSGNKYVLTEQLIAFLDFSGNFKRKFPTVPTRKLEQAEIKHLFALEYLNESQYSIGVSVMSLVDALDLMKNEFTAKYEDYIRYKMKDQHKTMIVEIPAEEMPAQLRKATKSVASFNKMLNQMRRESCQSYYEPNTNRLHLPLRQFKTLKEWQTRKTPYPVPVLSGQFQHDYKAYSPEQLRKLPLTSCLEVLPVEGSELALTVFDDDELRVDPMEELVSDAESEINEEETKEEIKDEVTAENGEADDDGERLKGKEEEEEEAESDGSGVSEDVCCTCRERYNPEGDKFARCTVCDRSSHTACLGLTDDQHEVIQTYAWACIECKKCTVCAQSRNEEQILFCDRCDRGFHTFCVALRRLPKDEIWICRFCFKDDPGYSERKGGKRMRERRKKKALREFMDP</sequence>
<evidence type="ECO:0000256" key="10">
    <source>
        <dbReference type="SAM" id="MobiDB-lite"/>
    </source>
</evidence>
<dbReference type="InterPro" id="IPR011011">
    <property type="entry name" value="Znf_FYVE_PHD"/>
</dbReference>
<keyword evidence="3" id="KW-0677">Repeat</keyword>
<dbReference type="Gene3D" id="3.30.40.10">
    <property type="entry name" value="Zinc/RING finger domain, C3HC4 (zinc finger)"/>
    <property type="match status" value="2"/>
</dbReference>
<evidence type="ECO:0000256" key="9">
    <source>
        <dbReference type="PROSITE-ProRule" id="PRU00146"/>
    </source>
</evidence>
<dbReference type="AlphaFoldDB" id="E4XJD0"/>
<dbReference type="GO" id="GO:0005634">
    <property type="term" value="C:nucleus"/>
    <property type="evidence" value="ECO:0007669"/>
    <property type="project" value="UniProtKB-SubCell"/>
</dbReference>
<dbReference type="Proteomes" id="UP000001307">
    <property type="component" value="Unassembled WGS sequence"/>
</dbReference>
<evidence type="ECO:0000256" key="8">
    <source>
        <dbReference type="ARBA" id="ARBA00023242"/>
    </source>
</evidence>
<keyword evidence="8" id="KW-0539">Nucleus</keyword>
<accession>E4XJD0</accession>
<dbReference type="InterPro" id="IPR001965">
    <property type="entry name" value="Znf_PHD"/>
</dbReference>
<evidence type="ECO:0000256" key="2">
    <source>
        <dbReference type="ARBA" id="ARBA00022723"/>
    </source>
</evidence>
<dbReference type="PANTHER" id="PTHR45888:SF4">
    <property type="entry name" value="PHD FINGER PROTEIN 10"/>
    <property type="match status" value="1"/>
</dbReference>
<evidence type="ECO:0000313" key="13">
    <source>
        <dbReference type="Proteomes" id="UP000001307"/>
    </source>
</evidence>
<evidence type="ECO:0000313" key="12">
    <source>
        <dbReference type="EMBL" id="CBY10573.1"/>
    </source>
</evidence>